<organism evidence="1 2">
    <name type="scientific">Paractinoplanes globisporus</name>
    <dbReference type="NCBI Taxonomy" id="113565"/>
    <lineage>
        <taxon>Bacteria</taxon>
        <taxon>Bacillati</taxon>
        <taxon>Actinomycetota</taxon>
        <taxon>Actinomycetes</taxon>
        <taxon>Micromonosporales</taxon>
        <taxon>Micromonosporaceae</taxon>
        <taxon>Paractinoplanes</taxon>
    </lineage>
</organism>
<reference evidence="1 2" key="1">
    <citation type="submission" date="2024-10" db="EMBL/GenBank/DDBJ databases">
        <title>The Natural Products Discovery Center: Release of the First 8490 Sequenced Strains for Exploring Actinobacteria Biosynthetic Diversity.</title>
        <authorList>
            <person name="Kalkreuter E."/>
            <person name="Kautsar S.A."/>
            <person name="Yang D."/>
            <person name="Bader C.D."/>
            <person name="Teijaro C.N."/>
            <person name="Fluegel L."/>
            <person name="Davis C.M."/>
            <person name="Simpson J.R."/>
            <person name="Lauterbach L."/>
            <person name="Steele A.D."/>
            <person name="Gui C."/>
            <person name="Meng S."/>
            <person name="Li G."/>
            <person name="Viehrig K."/>
            <person name="Ye F."/>
            <person name="Su P."/>
            <person name="Kiefer A.F."/>
            <person name="Nichols A."/>
            <person name="Cepeda A.J."/>
            <person name="Yan W."/>
            <person name="Fan B."/>
            <person name="Jiang Y."/>
            <person name="Adhikari A."/>
            <person name="Zheng C.-J."/>
            <person name="Schuster L."/>
            <person name="Cowan T.M."/>
            <person name="Smanski M.J."/>
            <person name="Chevrette M.G."/>
            <person name="De Carvalho L.P.S."/>
            <person name="Shen B."/>
        </authorList>
    </citation>
    <scope>NUCLEOTIDE SEQUENCE [LARGE SCALE GENOMIC DNA]</scope>
    <source>
        <strain evidence="1 2">NPDC000087</strain>
    </source>
</reference>
<dbReference type="RefSeq" id="WP_020512400.1">
    <property type="nucleotide sequence ID" value="NZ_JBIAZU010000005.1"/>
</dbReference>
<accession>A0ABW6WIC5</accession>
<evidence type="ECO:0000313" key="2">
    <source>
        <dbReference type="Proteomes" id="UP001602245"/>
    </source>
</evidence>
<dbReference type="EMBL" id="JBIAZU010000005">
    <property type="protein sequence ID" value="MFF5293049.1"/>
    <property type="molecule type" value="Genomic_DNA"/>
</dbReference>
<proteinExistence type="predicted"/>
<evidence type="ECO:0000313" key="1">
    <source>
        <dbReference type="EMBL" id="MFF5293049.1"/>
    </source>
</evidence>
<protein>
    <submittedName>
        <fullName evidence="1">Uncharacterized protein</fullName>
    </submittedName>
</protein>
<gene>
    <name evidence="1" type="ORF">ACFY35_26725</name>
</gene>
<sequence>MPLDPVTWAVLLRCLDHRAGLNTANPHVIVTKGTKASRAPASTAYLSHVLDLCGHSPRANRSTRLVDLINTLDPKVVAADMGLDTQAPLIYLADRIDPGRIDTLSSGAGDQS</sequence>
<name>A0ABW6WIC5_9ACTN</name>
<comment type="caution">
    <text evidence="1">The sequence shown here is derived from an EMBL/GenBank/DDBJ whole genome shotgun (WGS) entry which is preliminary data.</text>
</comment>
<dbReference type="Proteomes" id="UP001602245">
    <property type="component" value="Unassembled WGS sequence"/>
</dbReference>
<keyword evidence="2" id="KW-1185">Reference proteome</keyword>